<accession>A0A6L2KP62</accession>
<evidence type="ECO:0000256" key="1">
    <source>
        <dbReference type="SAM" id="MobiDB-lite"/>
    </source>
</evidence>
<gene>
    <name evidence="2" type="ORF">Tci_022485</name>
</gene>
<reference evidence="2" key="1">
    <citation type="journal article" date="2019" name="Sci. Rep.">
        <title>Draft genome of Tanacetum cinerariifolium, the natural source of mosquito coil.</title>
        <authorList>
            <person name="Yamashiro T."/>
            <person name="Shiraishi A."/>
            <person name="Satake H."/>
            <person name="Nakayama K."/>
        </authorList>
    </citation>
    <scope>NUCLEOTIDE SEQUENCE</scope>
</reference>
<comment type="caution">
    <text evidence="2">The sequence shown here is derived from an EMBL/GenBank/DDBJ whole genome shotgun (WGS) entry which is preliminary data.</text>
</comment>
<proteinExistence type="predicted"/>
<feature type="compositionally biased region" description="Acidic residues" evidence="1">
    <location>
        <begin position="79"/>
        <end position="108"/>
    </location>
</feature>
<evidence type="ECO:0000313" key="2">
    <source>
        <dbReference type="EMBL" id="GEU50507.1"/>
    </source>
</evidence>
<feature type="region of interest" description="Disordered" evidence="1">
    <location>
        <begin position="61"/>
        <end position="131"/>
    </location>
</feature>
<dbReference type="AlphaFoldDB" id="A0A6L2KP62"/>
<protein>
    <submittedName>
        <fullName evidence="2">Uncharacterized protein</fullName>
    </submittedName>
</protein>
<feature type="region of interest" description="Disordered" evidence="1">
    <location>
        <begin position="147"/>
        <end position="174"/>
    </location>
</feature>
<name>A0A6L2KP62_TANCI</name>
<sequence>MLEFEAYKTYYAFAFGEKTLKPKYVLKKAGFDTSPKQKPVQDTKTEQLKLATKRSKKYFYISHASGSGDGVDTHSKGENDEEDDDEDDFEEEADINDNDSNDNDESDDERTKSDRDEIPDPNLTNELYDDVNVNLGNENTKMTNVDQGASEQENASHQSGFKQEEEDAHSHQPRKELSEIKQVDHYAQALSFIPAIIDRYMDNKLGEAINKAIQAHNFDCREEAQAEKREYIELVDSTVRTIIKEEVNAQLPQILPQAILDFATPVIEKNATESLEAAILTRSSSQHLSLYEAAATLFEFELTRILIDKMKKNKSFDVADYKIKLYDALIKSYNTDKDIF</sequence>
<dbReference type="EMBL" id="BKCJ010002725">
    <property type="protein sequence ID" value="GEU50507.1"/>
    <property type="molecule type" value="Genomic_DNA"/>
</dbReference>
<feature type="compositionally biased region" description="Polar residues" evidence="1">
    <location>
        <begin position="147"/>
        <end position="161"/>
    </location>
</feature>
<feature type="compositionally biased region" description="Basic and acidic residues" evidence="1">
    <location>
        <begin position="109"/>
        <end position="118"/>
    </location>
</feature>
<organism evidence="2">
    <name type="scientific">Tanacetum cinerariifolium</name>
    <name type="common">Dalmatian daisy</name>
    <name type="synonym">Chrysanthemum cinerariifolium</name>
    <dbReference type="NCBI Taxonomy" id="118510"/>
    <lineage>
        <taxon>Eukaryota</taxon>
        <taxon>Viridiplantae</taxon>
        <taxon>Streptophyta</taxon>
        <taxon>Embryophyta</taxon>
        <taxon>Tracheophyta</taxon>
        <taxon>Spermatophyta</taxon>
        <taxon>Magnoliopsida</taxon>
        <taxon>eudicotyledons</taxon>
        <taxon>Gunneridae</taxon>
        <taxon>Pentapetalae</taxon>
        <taxon>asterids</taxon>
        <taxon>campanulids</taxon>
        <taxon>Asterales</taxon>
        <taxon>Asteraceae</taxon>
        <taxon>Asteroideae</taxon>
        <taxon>Anthemideae</taxon>
        <taxon>Anthemidinae</taxon>
        <taxon>Tanacetum</taxon>
    </lineage>
</organism>